<dbReference type="Proteomes" id="UP000824469">
    <property type="component" value="Unassembled WGS sequence"/>
</dbReference>
<dbReference type="InterPro" id="IPR013763">
    <property type="entry name" value="Cyclin-like_dom"/>
</dbReference>
<keyword evidence="2" id="KW-0804">Transcription</keyword>
<keyword evidence="6" id="KW-1185">Reference proteome</keyword>
<evidence type="ECO:0000313" key="5">
    <source>
        <dbReference type="EMBL" id="KAH9300578.1"/>
    </source>
</evidence>
<dbReference type="GO" id="GO:0070897">
    <property type="term" value="P:transcription preinitiation complex assembly"/>
    <property type="evidence" value="ECO:0007669"/>
    <property type="project" value="InterPro"/>
</dbReference>
<sequence>MVMELMLYVGGGCHNRRGGCQCGRSVCANCHDNCKRCGSFAAPPETQGLERRRAMICKFECFGKEISAAANLQQKEIGKYLKILGDALKLSQPINSNSISVHMPRFCSLLQLSKTTQDLATHIGEVVINKCFCTRRNPISISAAAIYLACQLEDKRKTQAEICKATGLTEVTLRKVYKELLENWDDLLPNNYTPAVPPEKAFPMTAAALGRASATRADVNAGTLNVASASDSSMILTSGFSSTTVVPECNQSVGSGSCNPSTLQSVGHISGSHTSEYVTVTNFKASIPSSDGNGTGHMFVLQPVAKEGNMDSEKRLGKSPEDSDKDYIQDVENRIERVDPGLNSGGLNFVSQFSTGMPNFRPSFLPFGDPRIYSEISPSIWQPQLLYGVPAFRPSEDKGGNSSNRKNEEPLHSATKGYSFLLPNLGEMNNTVFTSSPRPDFHHAVGNATHKSNDNDQKNDIQRDREKVNSKEGSCEREGNGAGNQVLPQFLRGSPAAPFNTFGAGTSGISSTATQNFPSNILSFLNPLGSGSLGMLPPHIVSNYGALWQGLSPSTEMHPGPDTGSLPVWGDKLSHGSTPASAVGEALSRLASTNISTGMSMVQPKGSQASPSQSSHSVWSHPSHQVPFSTVNGGSSAYGSSGDGPATLRRDILEGNVISNSGRPRHSGEGTNIKWPSSDGQSINAGLNLSFGPDNTAR</sequence>
<protein>
    <recommendedName>
        <fullName evidence="4">Cyclin-like domain-containing protein</fullName>
    </recommendedName>
</protein>
<dbReference type="CDD" id="cd20550">
    <property type="entry name" value="CYCLIN_TFIIB_archaea_like_rpt2"/>
    <property type="match status" value="1"/>
</dbReference>
<dbReference type="OMA" id="PRIFHEM"/>
<feature type="compositionally biased region" description="Polar residues" evidence="3">
    <location>
        <begin position="674"/>
        <end position="687"/>
    </location>
</feature>
<evidence type="ECO:0000256" key="1">
    <source>
        <dbReference type="ARBA" id="ARBA00023015"/>
    </source>
</evidence>
<dbReference type="AlphaFoldDB" id="A0AA38FFP2"/>
<dbReference type="InterPro" id="IPR013150">
    <property type="entry name" value="TFIIB_cyclin"/>
</dbReference>
<feature type="region of interest" description="Disordered" evidence="3">
    <location>
        <begin position="392"/>
        <end position="413"/>
    </location>
</feature>
<feature type="compositionally biased region" description="Basic and acidic residues" evidence="3">
    <location>
        <begin position="394"/>
        <end position="411"/>
    </location>
</feature>
<reference evidence="5 6" key="1">
    <citation type="journal article" date="2021" name="Nat. Plants">
        <title>The Taxus genome provides insights into paclitaxel biosynthesis.</title>
        <authorList>
            <person name="Xiong X."/>
            <person name="Gou J."/>
            <person name="Liao Q."/>
            <person name="Li Y."/>
            <person name="Zhou Q."/>
            <person name="Bi G."/>
            <person name="Li C."/>
            <person name="Du R."/>
            <person name="Wang X."/>
            <person name="Sun T."/>
            <person name="Guo L."/>
            <person name="Liang H."/>
            <person name="Lu P."/>
            <person name="Wu Y."/>
            <person name="Zhang Z."/>
            <person name="Ro D.K."/>
            <person name="Shang Y."/>
            <person name="Huang S."/>
            <person name="Yan J."/>
        </authorList>
    </citation>
    <scope>NUCLEOTIDE SEQUENCE [LARGE SCALE GENOMIC DNA]</scope>
    <source>
        <strain evidence="5">Ta-2019</strain>
    </source>
</reference>
<organism evidence="5 6">
    <name type="scientific">Taxus chinensis</name>
    <name type="common">Chinese yew</name>
    <name type="synonym">Taxus wallichiana var. chinensis</name>
    <dbReference type="NCBI Taxonomy" id="29808"/>
    <lineage>
        <taxon>Eukaryota</taxon>
        <taxon>Viridiplantae</taxon>
        <taxon>Streptophyta</taxon>
        <taxon>Embryophyta</taxon>
        <taxon>Tracheophyta</taxon>
        <taxon>Spermatophyta</taxon>
        <taxon>Pinopsida</taxon>
        <taxon>Pinidae</taxon>
        <taxon>Conifers II</taxon>
        <taxon>Cupressales</taxon>
        <taxon>Taxaceae</taxon>
        <taxon>Taxus</taxon>
    </lineage>
</organism>
<accession>A0AA38FFP2</accession>
<gene>
    <name evidence="5" type="ORF">KI387_012161</name>
</gene>
<dbReference type="SMART" id="SM00385">
    <property type="entry name" value="CYCLIN"/>
    <property type="match status" value="1"/>
</dbReference>
<feature type="compositionally biased region" description="Basic and acidic residues" evidence="3">
    <location>
        <begin position="451"/>
        <end position="479"/>
    </location>
</feature>
<dbReference type="PANTHER" id="PTHR11618">
    <property type="entry name" value="TRANSCRIPTION INITIATION FACTOR IIB-RELATED"/>
    <property type="match status" value="1"/>
</dbReference>
<evidence type="ECO:0000259" key="4">
    <source>
        <dbReference type="SMART" id="SM00385"/>
    </source>
</evidence>
<dbReference type="EMBL" id="JAHRHJ020000009">
    <property type="protein sequence ID" value="KAH9300578.1"/>
    <property type="molecule type" value="Genomic_DNA"/>
</dbReference>
<dbReference type="GO" id="GO:0017025">
    <property type="term" value="F:TBP-class protein binding"/>
    <property type="evidence" value="ECO:0007669"/>
    <property type="project" value="InterPro"/>
</dbReference>
<dbReference type="Pfam" id="PF00382">
    <property type="entry name" value="TFIIB"/>
    <property type="match status" value="1"/>
</dbReference>
<dbReference type="InterPro" id="IPR000812">
    <property type="entry name" value="TFIIB"/>
</dbReference>
<feature type="domain" description="Cyclin-like" evidence="4">
    <location>
        <begin position="101"/>
        <end position="182"/>
    </location>
</feature>
<name>A0AA38FFP2_TAXCH</name>
<feature type="region of interest" description="Disordered" evidence="3">
    <location>
        <begin position="431"/>
        <end position="492"/>
    </location>
</feature>
<keyword evidence="1" id="KW-0805">Transcription regulation</keyword>
<dbReference type="GO" id="GO:0005634">
    <property type="term" value="C:nucleus"/>
    <property type="evidence" value="ECO:0007669"/>
    <property type="project" value="TreeGrafter"/>
</dbReference>
<feature type="compositionally biased region" description="Low complexity" evidence="3">
    <location>
        <begin position="607"/>
        <end position="644"/>
    </location>
</feature>
<feature type="region of interest" description="Disordered" evidence="3">
    <location>
        <begin position="599"/>
        <end position="698"/>
    </location>
</feature>
<evidence type="ECO:0000313" key="6">
    <source>
        <dbReference type="Proteomes" id="UP000824469"/>
    </source>
</evidence>
<proteinExistence type="predicted"/>
<evidence type="ECO:0000256" key="3">
    <source>
        <dbReference type="SAM" id="MobiDB-lite"/>
    </source>
</evidence>
<dbReference type="FunFam" id="1.10.472.10:FF:000045">
    <property type="entry name" value="Transcription initiation factor IIB"/>
    <property type="match status" value="1"/>
</dbReference>
<evidence type="ECO:0000256" key="2">
    <source>
        <dbReference type="ARBA" id="ARBA00023163"/>
    </source>
</evidence>
<dbReference type="PRINTS" id="PR00685">
    <property type="entry name" value="TIFACTORIIB"/>
</dbReference>
<dbReference type="SUPFAM" id="SSF47954">
    <property type="entry name" value="Cyclin-like"/>
    <property type="match status" value="1"/>
</dbReference>
<dbReference type="PANTHER" id="PTHR11618:SF13">
    <property type="entry name" value="TRANSCRIPTION INITIATION FACTOR IIB"/>
    <property type="match status" value="1"/>
</dbReference>
<comment type="caution">
    <text evidence="5">The sequence shown here is derived from an EMBL/GenBank/DDBJ whole genome shotgun (WGS) entry which is preliminary data.</text>
</comment>
<dbReference type="GO" id="GO:0097550">
    <property type="term" value="C:transcription preinitiation complex"/>
    <property type="evidence" value="ECO:0007669"/>
    <property type="project" value="TreeGrafter"/>
</dbReference>
<dbReference type="InterPro" id="IPR036915">
    <property type="entry name" value="Cyclin-like_sf"/>
</dbReference>
<dbReference type="Gene3D" id="1.10.472.10">
    <property type="entry name" value="Cyclin-like"/>
    <property type="match status" value="1"/>
</dbReference>